<dbReference type="GO" id="GO:0016279">
    <property type="term" value="F:protein-lysine N-methyltransferase activity"/>
    <property type="evidence" value="ECO:0007669"/>
    <property type="project" value="RHEA"/>
</dbReference>
<dbReference type="EMBL" id="RAPN01000001">
    <property type="protein sequence ID" value="RKD89744.1"/>
    <property type="molecule type" value="Genomic_DNA"/>
</dbReference>
<evidence type="ECO:0000256" key="5">
    <source>
        <dbReference type="ARBA" id="ARBA00022691"/>
    </source>
</evidence>
<evidence type="ECO:0000313" key="8">
    <source>
        <dbReference type="Proteomes" id="UP000283387"/>
    </source>
</evidence>
<accession>A0A419W2U6</accession>
<protein>
    <recommendedName>
        <fullName evidence="6">Ribosomal protein L11 methyltransferase</fullName>
        <shortName evidence="6">L11 Mtase</shortName>
        <ecNumber evidence="6">2.1.1.-</ecNumber>
    </recommendedName>
</protein>
<feature type="binding site" evidence="6">
    <location>
        <position position="171"/>
    </location>
    <ligand>
        <name>S-adenosyl-L-methionine</name>
        <dbReference type="ChEBI" id="CHEBI:59789"/>
    </ligand>
</feature>
<comment type="similarity">
    <text evidence="1 6">Belongs to the methyltransferase superfamily. PrmA family.</text>
</comment>
<comment type="function">
    <text evidence="6">Methylates ribosomal protein L11.</text>
</comment>
<dbReference type="Pfam" id="PF06325">
    <property type="entry name" value="PrmA"/>
    <property type="match status" value="1"/>
</dbReference>
<proteinExistence type="inferred from homology"/>
<evidence type="ECO:0000256" key="4">
    <source>
        <dbReference type="ARBA" id="ARBA00022679"/>
    </source>
</evidence>
<comment type="subcellular location">
    <subcellularLocation>
        <location evidence="6">Cytoplasm</location>
    </subcellularLocation>
</comment>
<dbReference type="InterPro" id="IPR004498">
    <property type="entry name" value="Ribosomal_PrmA_MeTrfase"/>
</dbReference>
<dbReference type="InterPro" id="IPR050078">
    <property type="entry name" value="Ribosomal_L11_MeTrfase_PrmA"/>
</dbReference>
<dbReference type="OrthoDB" id="9785995at2"/>
<dbReference type="SUPFAM" id="SSF53335">
    <property type="entry name" value="S-adenosyl-L-methionine-dependent methyltransferases"/>
    <property type="match status" value="1"/>
</dbReference>
<reference evidence="7 8" key="1">
    <citation type="submission" date="2018-09" db="EMBL/GenBank/DDBJ databases">
        <title>Genomic Encyclopedia of Archaeal and Bacterial Type Strains, Phase II (KMG-II): from individual species to whole genera.</title>
        <authorList>
            <person name="Goeker M."/>
        </authorList>
    </citation>
    <scope>NUCLEOTIDE SEQUENCE [LARGE SCALE GENOMIC DNA]</scope>
    <source>
        <strain evidence="7 8">DSM 27148</strain>
    </source>
</reference>
<organism evidence="7 8">
    <name type="scientific">Mangrovibacterium diazotrophicum</name>
    <dbReference type="NCBI Taxonomy" id="1261403"/>
    <lineage>
        <taxon>Bacteria</taxon>
        <taxon>Pseudomonadati</taxon>
        <taxon>Bacteroidota</taxon>
        <taxon>Bacteroidia</taxon>
        <taxon>Marinilabiliales</taxon>
        <taxon>Prolixibacteraceae</taxon>
        <taxon>Mangrovibacterium</taxon>
    </lineage>
</organism>
<dbReference type="EC" id="2.1.1.-" evidence="6"/>
<evidence type="ECO:0000256" key="2">
    <source>
        <dbReference type="ARBA" id="ARBA00022490"/>
    </source>
</evidence>
<dbReference type="HAMAP" id="MF_00735">
    <property type="entry name" value="Methyltr_PrmA"/>
    <property type="match status" value="1"/>
</dbReference>
<dbReference type="Gene3D" id="3.40.50.150">
    <property type="entry name" value="Vaccinia Virus protein VP39"/>
    <property type="match status" value="1"/>
</dbReference>
<keyword evidence="8" id="KW-1185">Reference proteome</keyword>
<dbReference type="PANTHER" id="PTHR43648:SF1">
    <property type="entry name" value="ELECTRON TRANSFER FLAVOPROTEIN BETA SUBUNIT LYSINE METHYLTRANSFERASE"/>
    <property type="match status" value="1"/>
</dbReference>
<dbReference type="RefSeq" id="WP_120271198.1">
    <property type="nucleotide sequence ID" value="NZ_RAPN01000001.1"/>
</dbReference>
<dbReference type="InterPro" id="IPR029063">
    <property type="entry name" value="SAM-dependent_MTases_sf"/>
</dbReference>
<dbReference type="CDD" id="cd02440">
    <property type="entry name" value="AdoMet_MTases"/>
    <property type="match status" value="1"/>
</dbReference>
<dbReference type="Proteomes" id="UP000283387">
    <property type="component" value="Unassembled WGS sequence"/>
</dbReference>
<evidence type="ECO:0000256" key="1">
    <source>
        <dbReference type="ARBA" id="ARBA00009741"/>
    </source>
</evidence>
<dbReference type="NCBIfam" id="NF001785">
    <property type="entry name" value="PRK00517.2-2"/>
    <property type="match status" value="1"/>
</dbReference>
<dbReference type="GO" id="GO:0005840">
    <property type="term" value="C:ribosome"/>
    <property type="evidence" value="ECO:0007669"/>
    <property type="project" value="UniProtKB-KW"/>
</dbReference>
<comment type="catalytic activity">
    <reaction evidence="6">
        <text>L-lysyl-[protein] + 3 S-adenosyl-L-methionine = N(6),N(6),N(6)-trimethyl-L-lysyl-[protein] + 3 S-adenosyl-L-homocysteine + 3 H(+)</text>
        <dbReference type="Rhea" id="RHEA:54192"/>
        <dbReference type="Rhea" id="RHEA-COMP:9752"/>
        <dbReference type="Rhea" id="RHEA-COMP:13826"/>
        <dbReference type="ChEBI" id="CHEBI:15378"/>
        <dbReference type="ChEBI" id="CHEBI:29969"/>
        <dbReference type="ChEBI" id="CHEBI:57856"/>
        <dbReference type="ChEBI" id="CHEBI:59789"/>
        <dbReference type="ChEBI" id="CHEBI:61961"/>
    </reaction>
</comment>
<feature type="binding site" evidence="6">
    <location>
        <position position="213"/>
    </location>
    <ligand>
        <name>S-adenosyl-L-methionine</name>
        <dbReference type="ChEBI" id="CHEBI:59789"/>
    </ligand>
</feature>
<feature type="binding site" evidence="6">
    <location>
        <position position="149"/>
    </location>
    <ligand>
        <name>S-adenosyl-L-methionine</name>
        <dbReference type="ChEBI" id="CHEBI:59789"/>
    </ligand>
</feature>
<comment type="caution">
    <text evidence="7">The sequence shown here is derived from an EMBL/GenBank/DDBJ whole genome shotgun (WGS) entry which is preliminary data.</text>
</comment>
<dbReference type="GO" id="GO:0005737">
    <property type="term" value="C:cytoplasm"/>
    <property type="evidence" value="ECO:0007669"/>
    <property type="project" value="UniProtKB-SubCell"/>
</dbReference>
<gene>
    <name evidence="6" type="primary">prmA</name>
    <name evidence="7" type="ORF">BC643_0076</name>
</gene>
<dbReference type="GO" id="GO:0032259">
    <property type="term" value="P:methylation"/>
    <property type="evidence" value="ECO:0007669"/>
    <property type="project" value="UniProtKB-KW"/>
</dbReference>
<evidence type="ECO:0000256" key="6">
    <source>
        <dbReference type="HAMAP-Rule" id="MF_00735"/>
    </source>
</evidence>
<name>A0A419W2U6_9BACT</name>
<evidence type="ECO:0000313" key="7">
    <source>
        <dbReference type="EMBL" id="RKD89744.1"/>
    </source>
</evidence>
<keyword evidence="4 6" id="KW-0808">Transferase</keyword>
<evidence type="ECO:0000256" key="3">
    <source>
        <dbReference type="ARBA" id="ARBA00022603"/>
    </source>
</evidence>
<keyword evidence="3 6" id="KW-0489">Methyltransferase</keyword>
<keyword evidence="2 6" id="KW-0963">Cytoplasm</keyword>
<sequence length="276" mass="31328">MQYIKTAFKLSPDNEVNREILTAYLSELEFESFDETEDELNAFFPTGKVEETEIARILSDIPFDVSFATEEMPDINWNEEWEKNYFQPLLIGPDCLIRAPFHTQYPEAKYEIVIEPNMAFGTGNHETTSLMIEHIDELNVEGQTVLDMGCGTGILGIFASMKGCESVTAIDIDSWAFESVVENCRLNNVNNMEAFIGDASLLGNKKYDLILANIQKNIILQDIEKYVSVLNEDGILIVSGFYKDDLEDIVGRASELFLRKLTLKVKNNWVACSFEK</sequence>
<keyword evidence="7" id="KW-0687">Ribonucleoprotein</keyword>
<keyword evidence="5 6" id="KW-0949">S-adenosyl-L-methionine</keyword>
<feature type="binding site" evidence="6">
    <location>
        <position position="128"/>
    </location>
    <ligand>
        <name>S-adenosyl-L-methionine</name>
        <dbReference type="ChEBI" id="CHEBI:59789"/>
    </ligand>
</feature>
<keyword evidence="7" id="KW-0689">Ribosomal protein</keyword>
<dbReference type="PANTHER" id="PTHR43648">
    <property type="entry name" value="ELECTRON TRANSFER FLAVOPROTEIN BETA SUBUNIT LYSINE METHYLTRANSFERASE"/>
    <property type="match status" value="1"/>
</dbReference>
<dbReference type="AlphaFoldDB" id="A0A419W2U6"/>